<keyword evidence="1" id="KW-0249">Electron transport</keyword>
<keyword evidence="5" id="KW-1185">Reference proteome</keyword>
<evidence type="ECO:0000313" key="4">
    <source>
        <dbReference type="EMBL" id="GJE76920.1"/>
    </source>
</evidence>
<accession>A0ABQ4UXD2</accession>
<name>A0ABQ4UXD2_9HYPH</name>
<comment type="caution">
    <text evidence="4">The sequence shown here is derived from an EMBL/GenBank/DDBJ whole genome shotgun (WGS) entry which is preliminary data.</text>
</comment>
<feature type="domain" description="Electron transfer flavoprotein alpha/beta-subunit N-terminal" evidence="3">
    <location>
        <begin position="26"/>
        <end position="172"/>
    </location>
</feature>
<feature type="region of interest" description="Disordered" evidence="2">
    <location>
        <begin position="200"/>
        <end position="235"/>
    </location>
</feature>
<evidence type="ECO:0000256" key="1">
    <source>
        <dbReference type="ARBA" id="ARBA00022982"/>
    </source>
</evidence>
<dbReference type="SUPFAM" id="SSF52402">
    <property type="entry name" value="Adenine nucleotide alpha hydrolases-like"/>
    <property type="match status" value="1"/>
</dbReference>
<dbReference type="RefSeq" id="WP_137827142.1">
    <property type="nucleotide sequence ID" value="NZ_BPRE01000011.1"/>
</dbReference>
<reference evidence="4" key="1">
    <citation type="journal article" date="2021" name="Front. Microbiol.">
        <title>Comprehensive Comparative Genomics and Phenotyping of Methylobacterium Species.</title>
        <authorList>
            <person name="Alessa O."/>
            <person name="Ogura Y."/>
            <person name="Fujitani Y."/>
            <person name="Takami H."/>
            <person name="Hayashi T."/>
            <person name="Sahin N."/>
            <person name="Tani A."/>
        </authorList>
    </citation>
    <scope>NUCLEOTIDE SEQUENCE</scope>
    <source>
        <strain evidence="4">DSM 14458</strain>
    </source>
</reference>
<protein>
    <recommendedName>
        <fullName evidence="3">Electron transfer flavoprotein alpha/beta-subunit N-terminal domain-containing protein</fullName>
    </recommendedName>
</protein>
<organism evidence="4 5">
    <name type="scientific">Methylorubrum suomiense</name>
    <dbReference type="NCBI Taxonomy" id="144191"/>
    <lineage>
        <taxon>Bacteria</taxon>
        <taxon>Pseudomonadati</taxon>
        <taxon>Pseudomonadota</taxon>
        <taxon>Alphaproteobacteria</taxon>
        <taxon>Hyphomicrobiales</taxon>
        <taxon>Methylobacteriaceae</taxon>
        <taxon>Methylorubrum</taxon>
    </lineage>
</organism>
<dbReference type="InterPro" id="IPR014729">
    <property type="entry name" value="Rossmann-like_a/b/a_fold"/>
</dbReference>
<evidence type="ECO:0000313" key="5">
    <source>
        <dbReference type="Proteomes" id="UP001055093"/>
    </source>
</evidence>
<reference evidence="4" key="2">
    <citation type="submission" date="2021-08" db="EMBL/GenBank/DDBJ databases">
        <authorList>
            <person name="Tani A."/>
            <person name="Ola A."/>
            <person name="Ogura Y."/>
            <person name="Katsura K."/>
            <person name="Hayashi T."/>
        </authorList>
    </citation>
    <scope>NUCLEOTIDE SEQUENCE</scope>
    <source>
        <strain evidence="4">DSM 14458</strain>
    </source>
</reference>
<dbReference type="Proteomes" id="UP001055093">
    <property type="component" value="Unassembled WGS sequence"/>
</dbReference>
<sequence length="269" mass="27032">MKIAVLLSAGRHPVSGAAVLPRMEAQAIRLAAGLGEAIGLHAGPDAAAVREALGLGLARIEHVAIPEGGDPVPALIARLAALAPDLVLAGRRGQGGAESGIVPYALADALDLLLIPDVIAVTSGDGAGTLTLDQSLGRGALRRVSLRGPVLATVHPDAPPPLAYAYGRARRGSIDGLGSAPTLTAGPDMAVEERPYRRRPKLVKGAPTGGSAAERLKAATGESGSAAKGRLLVEPDPEEAAREILAYLRQIGVLAASSGASSDASTPTP</sequence>
<gene>
    <name evidence="4" type="ORF">BGCPKDLD_3520</name>
</gene>
<evidence type="ECO:0000259" key="3">
    <source>
        <dbReference type="Pfam" id="PF01012"/>
    </source>
</evidence>
<proteinExistence type="predicted"/>
<dbReference type="Pfam" id="PF01012">
    <property type="entry name" value="ETF"/>
    <property type="match status" value="1"/>
</dbReference>
<dbReference type="Gene3D" id="3.40.50.620">
    <property type="entry name" value="HUPs"/>
    <property type="match status" value="1"/>
</dbReference>
<dbReference type="EMBL" id="BPRE01000011">
    <property type="protein sequence ID" value="GJE76920.1"/>
    <property type="molecule type" value="Genomic_DNA"/>
</dbReference>
<evidence type="ECO:0000256" key="2">
    <source>
        <dbReference type="SAM" id="MobiDB-lite"/>
    </source>
</evidence>
<dbReference type="InterPro" id="IPR014730">
    <property type="entry name" value="ETF_a/b_N"/>
</dbReference>
<keyword evidence="1" id="KW-0813">Transport</keyword>